<evidence type="ECO:0000259" key="2">
    <source>
        <dbReference type="Pfam" id="PF04851"/>
    </source>
</evidence>
<feature type="region of interest" description="Disordered" evidence="1">
    <location>
        <begin position="1411"/>
        <end position="1440"/>
    </location>
</feature>
<proteinExistence type="predicted"/>
<dbReference type="EMBL" id="HBNS01026512">
    <property type="protein sequence ID" value="CAE4618575.1"/>
    <property type="molecule type" value="Transcribed_RNA"/>
</dbReference>
<dbReference type="InterPro" id="IPR027417">
    <property type="entry name" value="P-loop_NTPase"/>
</dbReference>
<dbReference type="Pfam" id="PF04851">
    <property type="entry name" value="ResIII"/>
    <property type="match status" value="1"/>
</dbReference>
<dbReference type="GO" id="GO:0005524">
    <property type="term" value="F:ATP binding"/>
    <property type="evidence" value="ECO:0007669"/>
    <property type="project" value="InterPro"/>
</dbReference>
<feature type="domain" description="Helicase/UvrB N-terminal" evidence="2">
    <location>
        <begin position="995"/>
        <end position="1168"/>
    </location>
</feature>
<name>A0A6V2HAP0_9STRA</name>
<gene>
    <name evidence="3" type="ORF">DBRI00130_LOCUS20866</name>
    <name evidence="4" type="ORF">DBRI00130_LOCUS20867</name>
</gene>
<feature type="region of interest" description="Disordered" evidence="1">
    <location>
        <begin position="1"/>
        <end position="76"/>
    </location>
</feature>
<feature type="compositionally biased region" description="Basic and acidic residues" evidence="1">
    <location>
        <begin position="1414"/>
        <end position="1424"/>
    </location>
</feature>
<evidence type="ECO:0000313" key="3">
    <source>
        <dbReference type="EMBL" id="CAE4618572.1"/>
    </source>
</evidence>
<accession>A0A6V2HAP0</accession>
<evidence type="ECO:0000313" key="4">
    <source>
        <dbReference type="EMBL" id="CAE4618575.1"/>
    </source>
</evidence>
<feature type="compositionally biased region" description="Low complexity" evidence="1">
    <location>
        <begin position="37"/>
        <end position="48"/>
    </location>
</feature>
<protein>
    <recommendedName>
        <fullName evidence="2">Helicase/UvrB N-terminal domain-containing protein</fullName>
    </recommendedName>
</protein>
<feature type="compositionally biased region" description="Basic residues" evidence="1">
    <location>
        <begin position="1430"/>
        <end position="1440"/>
    </location>
</feature>
<dbReference type="EMBL" id="HBNS01026511">
    <property type="protein sequence ID" value="CAE4618572.1"/>
    <property type="molecule type" value="Transcribed_RNA"/>
</dbReference>
<sequence>MPKTSDDEDYVDPMEEEEDDQEKTHNKEETTSKTSKRTNSSFSSNQRNSNKKKNISERRLKNYIKHDSKSKNKSSSVDINVGLTGARAGDILHGCGEDTANVILKIDSGGIVYAPSIVRRTVEDEVGHDNVLSSFAKHFGLSVAAAKLRYDDCPEADTPNHCPLGQGCSHGSSMCDCEPAARFIILNQGIWQHFASVHGNDEELEEMVREGRSVCYRDVLKLMHTAGQPGGKLLILRPRLFKIVAGPLEVKMDDARLKDPNTTFIDATRGLSEPSTADSEEATTTTESTCCYEMDGYFVKIPKSASSTVVNVNNAEEIITKSVSSLLEDKYLTSHKHHIKYCLKVLSPLSAGGLKSCLQKTIRFFTKEVELPSLSESTVGGQDLKVDDKTVQLPLAESICVPSAIVVAVCIALLFSGKGTFSPELQLFTRGCTSALKRTAIILIEDSWVSEASEAVLSLTALAWASQRMPSYEPPLCVVLDTIRLAVRSCLSPHLIMWRPRNPKNDDARIKKGHVKIAAKDIEALGYAAELLRIVRSFEGDMSMFENVAKLASRHKSLPLSKASYRERLTLMPLCHLVDQHTYRGIAHIGPAMSDSSGSNKNTNDSFKLRFSTIFDSTTGFNPRQSSPVGFESKEIVQKVRFAQQCCLDFVLKIPQRQVPLLVGEDGTNKGVGIKLELDGGVLAAGVGPIPVKVRVGGSNNGKKKETKKQGKARQMEVLVLLGVEVPEDEIVMLKPARASRDLWGTLRDDERAAAIAIARSQTYKARSPLLFQEGNKNIVSYDEESGWQLDGRPWRDVAQYGHTLRLPHVEAPMWAKSSSISSYDELRKLLRGSAEGDQALQDALRSFGEGLIPHAESWIRDLTAAADTAVALRAVSLLRQQYTTITMPTPALLGGISGDQLLAYSGDWDAYRLLALVSRLAPGAMRPTMPPNFNVPNAYLLRLVEKWMMSGIRGCEEKIGAMDTRGDLNASIGGRMWATHPNWAESMYQAEEMLMEHQRAAILSMHKRDERADTGHFLIMDTGLGKTLTSLCYFHRWLKQQERRRKSQASKIEYILWVTPAGTVENLMEQLNSTWRVPTWKVPRISAAKNPKFGDSTNLKLERFAVNVIHADHLRAAIDKGLAEKATSSVIVFDEVDEMYAPTLRTSAARRLAQLCAKFVAQTATPMRKNESQLRAWLADTCSFPVDSRNLLVAASGMVSIQLELGIQSIEKLETTPMLDIVRKGCRSLIQSRAWLEMAKLVQFHTDPAMVKTAVDLAMNDRASHGPTGGVLLVANDLKHAEKLIQLCSSAARGAFQVGGFDSLEAHNTASYGIIVVTKDKDRGYNSACRLGAMVTGAYAGNAASRHQIRGRLRRLGQKRSSVKFVTVVMEHSILSLLHTRHNAVDTMNISLEQLGQIFSSDVLHGISQQVESTEKTKRPRQDEEVDGKRKKRHKKRKD</sequence>
<dbReference type="SUPFAM" id="SSF52540">
    <property type="entry name" value="P-loop containing nucleoside triphosphate hydrolases"/>
    <property type="match status" value="2"/>
</dbReference>
<dbReference type="GO" id="GO:0003677">
    <property type="term" value="F:DNA binding"/>
    <property type="evidence" value="ECO:0007669"/>
    <property type="project" value="InterPro"/>
</dbReference>
<reference evidence="4" key="1">
    <citation type="submission" date="2021-01" db="EMBL/GenBank/DDBJ databases">
        <authorList>
            <person name="Corre E."/>
            <person name="Pelletier E."/>
            <person name="Niang G."/>
            <person name="Scheremetjew M."/>
            <person name="Finn R."/>
            <person name="Kale V."/>
            <person name="Holt S."/>
            <person name="Cochrane G."/>
            <person name="Meng A."/>
            <person name="Brown T."/>
            <person name="Cohen L."/>
        </authorList>
    </citation>
    <scope>NUCLEOTIDE SEQUENCE</scope>
    <source>
        <strain evidence="4">GSO104</strain>
    </source>
</reference>
<dbReference type="Gene3D" id="3.40.50.300">
    <property type="entry name" value="P-loop containing nucleotide triphosphate hydrolases"/>
    <property type="match status" value="1"/>
</dbReference>
<feature type="compositionally biased region" description="Acidic residues" evidence="1">
    <location>
        <begin position="1"/>
        <end position="21"/>
    </location>
</feature>
<dbReference type="InterPro" id="IPR006935">
    <property type="entry name" value="Helicase/UvrB_N"/>
</dbReference>
<feature type="compositionally biased region" description="Basic and acidic residues" evidence="1">
    <location>
        <begin position="54"/>
        <end position="70"/>
    </location>
</feature>
<organism evidence="4">
    <name type="scientific">Ditylum brightwellii</name>
    <dbReference type="NCBI Taxonomy" id="49249"/>
    <lineage>
        <taxon>Eukaryota</taxon>
        <taxon>Sar</taxon>
        <taxon>Stramenopiles</taxon>
        <taxon>Ochrophyta</taxon>
        <taxon>Bacillariophyta</taxon>
        <taxon>Mediophyceae</taxon>
        <taxon>Lithodesmiophycidae</taxon>
        <taxon>Lithodesmiales</taxon>
        <taxon>Lithodesmiaceae</taxon>
        <taxon>Ditylum</taxon>
    </lineage>
</organism>
<feature type="compositionally biased region" description="Basic and acidic residues" evidence="1">
    <location>
        <begin position="22"/>
        <end position="31"/>
    </location>
</feature>
<dbReference type="GO" id="GO:0016787">
    <property type="term" value="F:hydrolase activity"/>
    <property type="evidence" value="ECO:0007669"/>
    <property type="project" value="InterPro"/>
</dbReference>
<evidence type="ECO:0000256" key="1">
    <source>
        <dbReference type="SAM" id="MobiDB-lite"/>
    </source>
</evidence>